<name>A0A6A4FVW6_9STRA</name>
<dbReference type="EMBL" id="QXFV01000142">
    <property type="protein sequence ID" value="KAE9048749.1"/>
    <property type="molecule type" value="Genomic_DNA"/>
</dbReference>
<keyword evidence="5" id="KW-1185">Reference proteome</keyword>
<sequence>MCSERSSPVVPVVVGDFMTNGFCGQMKKLARILERRYEESKQHDIPNKKSECVTCFALISGRCTGDVGKSNNMCKLCFGFVCRACRVIRVLSFADCYRNGR</sequence>
<accession>A0A6A4FVW6</accession>
<dbReference type="Proteomes" id="UP000429607">
    <property type="component" value="Unassembled WGS sequence"/>
</dbReference>
<evidence type="ECO:0000313" key="6">
    <source>
        <dbReference type="Proteomes" id="UP000435112"/>
    </source>
</evidence>
<evidence type="ECO:0000313" key="4">
    <source>
        <dbReference type="Proteomes" id="UP000429607"/>
    </source>
</evidence>
<proteinExistence type="predicted"/>
<evidence type="ECO:0000313" key="3">
    <source>
        <dbReference type="EMBL" id="KAE9358460.1"/>
    </source>
</evidence>
<comment type="caution">
    <text evidence="3">The sequence shown here is derived from an EMBL/GenBank/DDBJ whole genome shotgun (WGS) entry which is preliminary data.</text>
</comment>
<organism evidence="3 5">
    <name type="scientific">Phytophthora rubi</name>
    <dbReference type="NCBI Taxonomy" id="129364"/>
    <lineage>
        <taxon>Eukaryota</taxon>
        <taxon>Sar</taxon>
        <taxon>Stramenopiles</taxon>
        <taxon>Oomycota</taxon>
        <taxon>Peronosporomycetes</taxon>
        <taxon>Peronosporales</taxon>
        <taxon>Peronosporaceae</taxon>
        <taxon>Phytophthora</taxon>
    </lineage>
</organism>
<dbReference type="Proteomes" id="UP000434957">
    <property type="component" value="Unassembled WGS sequence"/>
</dbReference>
<evidence type="ECO:0000313" key="5">
    <source>
        <dbReference type="Proteomes" id="UP000434957"/>
    </source>
</evidence>
<evidence type="ECO:0000313" key="1">
    <source>
        <dbReference type="EMBL" id="KAE9042484.1"/>
    </source>
</evidence>
<gene>
    <name evidence="2" type="ORF">PR001_g3710</name>
    <name evidence="1" type="ORF">PR002_g3897</name>
    <name evidence="3" type="ORF">PR003_g1260</name>
</gene>
<reference evidence="3 5" key="1">
    <citation type="submission" date="2018-08" db="EMBL/GenBank/DDBJ databases">
        <title>Genomic investigation of the strawberry pathogen Phytophthora fragariae indicates pathogenicity is determined by transcriptional variation in three key races.</title>
        <authorList>
            <person name="Adams T.M."/>
            <person name="Armitage A.D."/>
            <person name="Sobczyk M.K."/>
            <person name="Bates H.J."/>
            <person name="Dunwell J.M."/>
            <person name="Nellist C.F."/>
            <person name="Harrison R.J."/>
        </authorList>
    </citation>
    <scope>NUCLEOTIDE SEQUENCE [LARGE SCALE GENOMIC DNA]</scope>
    <source>
        <strain evidence="2 4">SCRP249</strain>
        <strain evidence="1 6">SCRP324</strain>
        <strain evidence="3 5">SCRP333</strain>
    </source>
</reference>
<protein>
    <submittedName>
        <fullName evidence="3">Uncharacterized protein</fullName>
    </submittedName>
</protein>
<dbReference type="EMBL" id="QXFT01000034">
    <property type="protein sequence ID" value="KAE9358460.1"/>
    <property type="molecule type" value="Genomic_DNA"/>
</dbReference>
<dbReference type="EMBL" id="QXFU01000146">
    <property type="protein sequence ID" value="KAE9042484.1"/>
    <property type="molecule type" value="Genomic_DNA"/>
</dbReference>
<dbReference type="Proteomes" id="UP000435112">
    <property type="component" value="Unassembled WGS sequence"/>
</dbReference>
<evidence type="ECO:0000313" key="2">
    <source>
        <dbReference type="EMBL" id="KAE9048749.1"/>
    </source>
</evidence>
<dbReference type="AlphaFoldDB" id="A0A6A4FVW6"/>